<dbReference type="PANTHER" id="PTHR43569:SF2">
    <property type="entry name" value="AMIDOHYDROLASE-RELATED DOMAIN-CONTAINING PROTEIN"/>
    <property type="match status" value="1"/>
</dbReference>
<evidence type="ECO:0000259" key="2">
    <source>
        <dbReference type="Pfam" id="PF04909"/>
    </source>
</evidence>
<evidence type="ECO:0000313" key="3">
    <source>
        <dbReference type="EMBL" id="RIH87239.1"/>
    </source>
</evidence>
<protein>
    <submittedName>
        <fullName evidence="3">Amidohydrolase</fullName>
    </submittedName>
</protein>
<dbReference type="OrthoDB" id="9771932at2"/>
<feature type="domain" description="Amidohydrolase-related" evidence="2">
    <location>
        <begin position="3"/>
        <end position="282"/>
    </location>
</feature>
<dbReference type="InterPro" id="IPR052350">
    <property type="entry name" value="Metallo-dep_Lactonases"/>
</dbReference>
<evidence type="ECO:0000313" key="4">
    <source>
        <dbReference type="Proteomes" id="UP000265341"/>
    </source>
</evidence>
<comment type="caution">
    <text evidence="3">The sequence shown here is derived from an EMBL/GenBank/DDBJ whole genome shotgun (WGS) entry which is preliminary data.</text>
</comment>
<dbReference type="EMBL" id="QWLA01000021">
    <property type="protein sequence ID" value="RIH87239.1"/>
    <property type="molecule type" value="Genomic_DNA"/>
</dbReference>
<dbReference type="PANTHER" id="PTHR43569">
    <property type="entry name" value="AMIDOHYDROLASE"/>
    <property type="match status" value="1"/>
</dbReference>
<dbReference type="RefSeq" id="WP_119276805.1">
    <property type="nucleotide sequence ID" value="NZ_QWLA01000021.1"/>
</dbReference>
<reference evidence="3 4" key="1">
    <citation type="submission" date="2018-08" db="EMBL/GenBank/DDBJ databases">
        <title>Meiothermus roseus NBRC 110900 genome sequencing project.</title>
        <authorList>
            <person name="Da Costa M.S."/>
            <person name="Albuquerque L."/>
            <person name="Raposo P."/>
            <person name="Froufe H.J.C."/>
            <person name="Barroso C.S."/>
            <person name="Egas C."/>
        </authorList>
    </citation>
    <scope>NUCLEOTIDE SEQUENCE [LARGE SCALE GENOMIC DNA]</scope>
    <source>
        <strain evidence="3 4">NBRC 110900</strain>
    </source>
</reference>
<dbReference type="AlphaFoldDB" id="A0A399EVX5"/>
<dbReference type="Gene3D" id="3.20.20.140">
    <property type="entry name" value="Metal-dependent hydrolases"/>
    <property type="match status" value="1"/>
</dbReference>
<name>A0A399EVX5_9DEIN</name>
<dbReference type="SUPFAM" id="SSF51556">
    <property type="entry name" value="Metallo-dependent hydrolases"/>
    <property type="match status" value="1"/>
</dbReference>
<dbReference type="InterPro" id="IPR006680">
    <property type="entry name" value="Amidohydro-rel"/>
</dbReference>
<organism evidence="3 4">
    <name type="scientific">Calidithermus roseus</name>
    <dbReference type="NCBI Taxonomy" id="1644118"/>
    <lineage>
        <taxon>Bacteria</taxon>
        <taxon>Thermotogati</taxon>
        <taxon>Deinococcota</taxon>
        <taxon>Deinococci</taxon>
        <taxon>Thermales</taxon>
        <taxon>Thermaceae</taxon>
        <taxon>Calidithermus</taxon>
    </lineage>
</organism>
<evidence type="ECO:0000256" key="1">
    <source>
        <dbReference type="ARBA" id="ARBA00038310"/>
    </source>
</evidence>
<dbReference type="Proteomes" id="UP000265341">
    <property type="component" value="Unassembled WGS sequence"/>
</dbReference>
<comment type="similarity">
    <text evidence="1">Belongs to the metallo-dependent hydrolases superfamily.</text>
</comment>
<sequence>MIIDAHQHFIYPSRVHYPWLEEEALSPIRRDFTPEDLRPLLEESGVERTILVQTRTSLEETYFFLQTAAGAGFVAGVVGWADLTDPRVGEVLDELLASPHGRYLVGLRHQVHDEEDPFWLLQDSVQRGLAELGRRGLAYDFLTRSRELPACFETARNHPQVRFVVDHLAKPNIRGGQWAQWVEHLAPLSELPNVWVKLSGLVTEADWQRWSLEDLRPYVEEALKLFGAQRCLFGSDWPVCLLAAGYREVKGALESILEHSGLERGSAAWEGIFGSNAAAVYRVAL</sequence>
<accession>A0A399EVX5</accession>
<dbReference type="InterPro" id="IPR032466">
    <property type="entry name" value="Metal_Hydrolase"/>
</dbReference>
<keyword evidence="4" id="KW-1185">Reference proteome</keyword>
<proteinExistence type="inferred from homology"/>
<keyword evidence="3" id="KW-0378">Hydrolase</keyword>
<dbReference type="GO" id="GO:0016787">
    <property type="term" value="F:hydrolase activity"/>
    <property type="evidence" value="ECO:0007669"/>
    <property type="project" value="UniProtKB-KW"/>
</dbReference>
<dbReference type="Pfam" id="PF04909">
    <property type="entry name" value="Amidohydro_2"/>
    <property type="match status" value="1"/>
</dbReference>
<gene>
    <name evidence="3" type="ORF">Mrose_01378</name>
</gene>